<feature type="transmembrane region" description="Helical" evidence="8">
    <location>
        <begin position="212"/>
        <end position="232"/>
    </location>
</feature>
<keyword evidence="5 8" id="KW-0812">Transmembrane</keyword>
<gene>
    <name evidence="9" type="ORF">K8V11_07555</name>
</gene>
<protein>
    <submittedName>
        <fullName evidence="9">AEC family transporter</fullName>
    </submittedName>
</protein>
<sequence length="327" mass="33559">MLGVLSGFGVIAVVIAVGWICARTNVLGSDGQLVLNRMVFFVATPALLLNSLAQRDIRDVLSGIFLVSAGTAVIVALVYVALARGLLGRRGPTLVMGAMSASYVNSANLGIPIALYVLGDLAFVAPLMLFQVCLLQPVIIAIMDRLMTAEAASSEGASGYGSPSTGVAGRSGALAALGQSARNPLIISGILGLVLAALPWKLPERVLEPIHLIGQASVPGALLVFGMSLYGVRVLERGISPRTDVALVTILKMIVQPLLAWGVGLALGMEGHALFTVVVAACLPTAQNVLVVANRYGRGVLLARDSAVTTTVLALPVLIGVAAVLAG</sequence>
<dbReference type="RefSeq" id="WP_303912229.1">
    <property type="nucleotide sequence ID" value="NZ_DYXM01000142.1"/>
</dbReference>
<comment type="similarity">
    <text evidence="2">Belongs to the auxin efflux carrier (TC 2.A.69) family.</text>
</comment>
<evidence type="ECO:0000256" key="2">
    <source>
        <dbReference type="ARBA" id="ARBA00010145"/>
    </source>
</evidence>
<comment type="subcellular location">
    <subcellularLocation>
        <location evidence="1">Cell membrane</location>
        <topology evidence="1">Multi-pass membrane protein</topology>
    </subcellularLocation>
</comment>
<organism evidence="9 10">
    <name type="scientific">Dietzia timorensis</name>
    <dbReference type="NCBI Taxonomy" id="499555"/>
    <lineage>
        <taxon>Bacteria</taxon>
        <taxon>Bacillati</taxon>
        <taxon>Actinomycetota</taxon>
        <taxon>Actinomycetes</taxon>
        <taxon>Mycobacteriales</taxon>
        <taxon>Dietziaceae</taxon>
        <taxon>Dietzia</taxon>
    </lineage>
</organism>
<dbReference type="GO" id="GO:0005886">
    <property type="term" value="C:plasma membrane"/>
    <property type="evidence" value="ECO:0007669"/>
    <property type="project" value="UniProtKB-SubCell"/>
</dbReference>
<dbReference type="InterPro" id="IPR004776">
    <property type="entry name" value="Mem_transp_PIN-like"/>
</dbReference>
<feature type="transmembrane region" description="Helical" evidence="8">
    <location>
        <begin position="306"/>
        <end position="326"/>
    </location>
</feature>
<feature type="transmembrane region" description="Helical" evidence="8">
    <location>
        <begin position="184"/>
        <end position="200"/>
    </location>
</feature>
<evidence type="ECO:0000313" key="9">
    <source>
        <dbReference type="EMBL" id="HJE90848.1"/>
    </source>
</evidence>
<evidence type="ECO:0000256" key="5">
    <source>
        <dbReference type="ARBA" id="ARBA00022692"/>
    </source>
</evidence>
<keyword evidence="4" id="KW-1003">Cell membrane</keyword>
<keyword evidence="7 8" id="KW-0472">Membrane</keyword>
<evidence type="ECO:0000256" key="6">
    <source>
        <dbReference type="ARBA" id="ARBA00022989"/>
    </source>
</evidence>
<feature type="transmembrane region" description="Helical" evidence="8">
    <location>
        <begin position="34"/>
        <end position="54"/>
    </location>
</feature>
<evidence type="ECO:0000256" key="3">
    <source>
        <dbReference type="ARBA" id="ARBA00022448"/>
    </source>
</evidence>
<evidence type="ECO:0000256" key="8">
    <source>
        <dbReference type="SAM" id="Phobius"/>
    </source>
</evidence>
<dbReference type="Gene3D" id="1.20.1530.20">
    <property type="match status" value="1"/>
</dbReference>
<keyword evidence="3" id="KW-0813">Transport</keyword>
<accession>A0A921F5L0</accession>
<feature type="transmembrane region" description="Helical" evidence="8">
    <location>
        <begin position="273"/>
        <end position="294"/>
    </location>
</feature>
<evidence type="ECO:0000256" key="7">
    <source>
        <dbReference type="ARBA" id="ARBA00023136"/>
    </source>
</evidence>
<reference evidence="9" key="2">
    <citation type="submission" date="2021-09" db="EMBL/GenBank/DDBJ databases">
        <authorList>
            <person name="Gilroy R."/>
        </authorList>
    </citation>
    <scope>NUCLEOTIDE SEQUENCE</scope>
    <source>
        <strain evidence="9">ChiGjej1B1-18357</strain>
    </source>
</reference>
<feature type="transmembrane region" description="Helical" evidence="8">
    <location>
        <begin position="94"/>
        <end position="117"/>
    </location>
</feature>
<feature type="transmembrane region" description="Helical" evidence="8">
    <location>
        <begin position="6"/>
        <end position="22"/>
    </location>
</feature>
<dbReference type="GO" id="GO:0055085">
    <property type="term" value="P:transmembrane transport"/>
    <property type="evidence" value="ECO:0007669"/>
    <property type="project" value="InterPro"/>
</dbReference>
<feature type="transmembrane region" description="Helical" evidence="8">
    <location>
        <begin position="60"/>
        <end position="82"/>
    </location>
</feature>
<dbReference type="AlphaFoldDB" id="A0A921F5L0"/>
<reference evidence="9" key="1">
    <citation type="journal article" date="2021" name="PeerJ">
        <title>Extensive microbial diversity within the chicken gut microbiome revealed by metagenomics and culture.</title>
        <authorList>
            <person name="Gilroy R."/>
            <person name="Ravi A."/>
            <person name="Getino M."/>
            <person name="Pursley I."/>
            <person name="Horton D.L."/>
            <person name="Alikhan N.F."/>
            <person name="Baker D."/>
            <person name="Gharbi K."/>
            <person name="Hall N."/>
            <person name="Watson M."/>
            <person name="Adriaenssens E.M."/>
            <person name="Foster-Nyarko E."/>
            <person name="Jarju S."/>
            <person name="Secka A."/>
            <person name="Antonio M."/>
            <person name="Oren A."/>
            <person name="Chaudhuri R.R."/>
            <person name="La Ragione R."/>
            <person name="Hildebrand F."/>
            <person name="Pallen M.J."/>
        </authorList>
    </citation>
    <scope>NUCLEOTIDE SEQUENCE</scope>
    <source>
        <strain evidence="9">ChiGjej1B1-18357</strain>
    </source>
</reference>
<dbReference type="InterPro" id="IPR038770">
    <property type="entry name" value="Na+/solute_symporter_sf"/>
</dbReference>
<keyword evidence="6 8" id="KW-1133">Transmembrane helix</keyword>
<dbReference type="Pfam" id="PF03547">
    <property type="entry name" value="Mem_trans"/>
    <property type="match status" value="1"/>
</dbReference>
<proteinExistence type="inferred from homology"/>
<feature type="transmembrane region" description="Helical" evidence="8">
    <location>
        <begin position="123"/>
        <end position="143"/>
    </location>
</feature>
<evidence type="ECO:0000313" key="10">
    <source>
        <dbReference type="Proteomes" id="UP000776650"/>
    </source>
</evidence>
<name>A0A921F5L0_9ACTN</name>
<dbReference type="PANTHER" id="PTHR36838">
    <property type="entry name" value="AUXIN EFFLUX CARRIER FAMILY PROTEIN"/>
    <property type="match status" value="1"/>
</dbReference>
<evidence type="ECO:0000256" key="4">
    <source>
        <dbReference type="ARBA" id="ARBA00022475"/>
    </source>
</evidence>
<dbReference type="Proteomes" id="UP000776650">
    <property type="component" value="Unassembled WGS sequence"/>
</dbReference>
<dbReference type="PANTHER" id="PTHR36838:SF1">
    <property type="entry name" value="SLR1864 PROTEIN"/>
    <property type="match status" value="1"/>
</dbReference>
<dbReference type="EMBL" id="DYXM01000142">
    <property type="protein sequence ID" value="HJE90848.1"/>
    <property type="molecule type" value="Genomic_DNA"/>
</dbReference>
<feature type="transmembrane region" description="Helical" evidence="8">
    <location>
        <begin position="244"/>
        <end position="267"/>
    </location>
</feature>
<comment type="caution">
    <text evidence="9">The sequence shown here is derived from an EMBL/GenBank/DDBJ whole genome shotgun (WGS) entry which is preliminary data.</text>
</comment>
<evidence type="ECO:0000256" key="1">
    <source>
        <dbReference type="ARBA" id="ARBA00004651"/>
    </source>
</evidence>